<keyword evidence="6 11" id="KW-0418">Kinase</keyword>
<feature type="transmembrane region" description="Helical" evidence="9">
    <location>
        <begin position="162"/>
        <end position="186"/>
    </location>
</feature>
<feature type="domain" description="Histidine kinase/HSP90-like ATPase" evidence="10">
    <location>
        <begin position="550"/>
        <end position="640"/>
    </location>
</feature>
<evidence type="ECO:0000259" key="10">
    <source>
        <dbReference type="SMART" id="SM00387"/>
    </source>
</evidence>
<keyword evidence="12" id="KW-1185">Reference proteome</keyword>
<evidence type="ECO:0000313" key="12">
    <source>
        <dbReference type="Proteomes" id="UP000256253"/>
    </source>
</evidence>
<dbReference type="GO" id="GO:0000155">
    <property type="term" value="F:phosphorelay sensor kinase activity"/>
    <property type="evidence" value="ECO:0007669"/>
    <property type="project" value="InterPro"/>
</dbReference>
<dbReference type="Pfam" id="PF02518">
    <property type="entry name" value="HATPase_c"/>
    <property type="match status" value="1"/>
</dbReference>
<dbReference type="Pfam" id="PF07730">
    <property type="entry name" value="HisKA_3"/>
    <property type="match status" value="1"/>
</dbReference>
<name>A0A3D9UMP6_9MICO</name>
<evidence type="ECO:0000256" key="6">
    <source>
        <dbReference type="ARBA" id="ARBA00022777"/>
    </source>
</evidence>
<evidence type="ECO:0000256" key="5">
    <source>
        <dbReference type="ARBA" id="ARBA00022741"/>
    </source>
</evidence>
<accession>A0A3D9UMP6</accession>
<feature type="transmembrane region" description="Helical" evidence="9">
    <location>
        <begin position="266"/>
        <end position="293"/>
    </location>
</feature>
<dbReference type="EMBL" id="QTUA01000001">
    <property type="protein sequence ID" value="REF29713.1"/>
    <property type="molecule type" value="Genomic_DNA"/>
</dbReference>
<dbReference type="GO" id="GO:0016020">
    <property type="term" value="C:membrane"/>
    <property type="evidence" value="ECO:0007669"/>
    <property type="project" value="InterPro"/>
</dbReference>
<evidence type="ECO:0000256" key="9">
    <source>
        <dbReference type="SAM" id="Phobius"/>
    </source>
</evidence>
<dbReference type="CDD" id="cd16917">
    <property type="entry name" value="HATPase_UhpB-NarQ-NarX-like"/>
    <property type="match status" value="1"/>
</dbReference>
<evidence type="ECO:0000256" key="8">
    <source>
        <dbReference type="ARBA" id="ARBA00023012"/>
    </source>
</evidence>
<dbReference type="InterPro" id="IPR011712">
    <property type="entry name" value="Sig_transdc_His_kin_sub3_dim/P"/>
</dbReference>
<protein>
    <recommendedName>
        <fullName evidence="2">histidine kinase</fullName>
        <ecNumber evidence="2">2.7.13.3</ecNumber>
    </recommendedName>
</protein>
<evidence type="ECO:0000256" key="4">
    <source>
        <dbReference type="ARBA" id="ARBA00022679"/>
    </source>
</evidence>
<evidence type="ECO:0000256" key="3">
    <source>
        <dbReference type="ARBA" id="ARBA00022553"/>
    </source>
</evidence>
<feature type="transmembrane region" description="Helical" evidence="9">
    <location>
        <begin position="198"/>
        <end position="226"/>
    </location>
</feature>
<evidence type="ECO:0000256" key="2">
    <source>
        <dbReference type="ARBA" id="ARBA00012438"/>
    </source>
</evidence>
<feature type="transmembrane region" description="Helical" evidence="9">
    <location>
        <begin position="100"/>
        <end position="123"/>
    </location>
</feature>
<dbReference type="EC" id="2.7.13.3" evidence="2"/>
<keyword evidence="8" id="KW-0902">Two-component regulatory system</keyword>
<dbReference type="PANTHER" id="PTHR24421">
    <property type="entry name" value="NITRATE/NITRITE SENSOR PROTEIN NARX-RELATED"/>
    <property type="match status" value="1"/>
</dbReference>
<dbReference type="GO" id="GO:0046983">
    <property type="term" value="F:protein dimerization activity"/>
    <property type="evidence" value="ECO:0007669"/>
    <property type="project" value="InterPro"/>
</dbReference>
<proteinExistence type="predicted"/>
<dbReference type="GO" id="GO:0005524">
    <property type="term" value="F:ATP binding"/>
    <property type="evidence" value="ECO:0007669"/>
    <property type="project" value="UniProtKB-KW"/>
</dbReference>
<reference evidence="11 12" key="1">
    <citation type="submission" date="2018-08" db="EMBL/GenBank/DDBJ databases">
        <title>Sequencing the genomes of 1000 actinobacteria strains.</title>
        <authorList>
            <person name="Klenk H.-P."/>
        </authorList>
    </citation>
    <scope>NUCLEOTIDE SEQUENCE [LARGE SCALE GENOMIC DNA]</scope>
    <source>
        <strain evidence="11 12">DSM 22967</strain>
    </source>
</reference>
<feature type="transmembrane region" description="Helical" evidence="9">
    <location>
        <begin position="41"/>
        <end position="61"/>
    </location>
</feature>
<feature type="transmembrane region" description="Helical" evidence="9">
    <location>
        <begin position="73"/>
        <end position="94"/>
    </location>
</feature>
<keyword evidence="9" id="KW-0812">Transmembrane</keyword>
<evidence type="ECO:0000313" key="11">
    <source>
        <dbReference type="EMBL" id="REF29713.1"/>
    </source>
</evidence>
<feature type="transmembrane region" description="Helical" evidence="9">
    <location>
        <begin position="135"/>
        <end position="156"/>
    </location>
</feature>
<dbReference type="InterPro" id="IPR003594">
    <property type="entry name" value="HATPase_dom"/>
</dbReference>
<dbReference type="AlphaFoldDB" id="A0A3D9UMP6"/>
<dbReference type="Gene3D" id="3.30.565.10">
    <property type="entry name" value="Histidine kinase-like ATPase, C-terminal domain"/>
    <property type="match status" value="1"/>
</dbReference>
<dbReference type="InterPro" id="IPR050482">
    <property type="entry name" value="Sensor_HK_TwoCompSys"/>
</dbReference>
<comment type="catalytic activity">
    <reaction evidence="1">
        <text>ATP + protein L-histidine = ADP + protein N-phospho-L-histidine.</text>
        <dbReference type="EC" id="2.7.13.3"/>
    </reaction>
</comment>
<keyword evidence="9" id="KW-0472">Membrane</keyword>
<feature type="transmembrane region" description="Helical" evidence="9">
    <location>
        <begin position="232"/>
        <end position="254"/>
    </location>
</feature>
<dbReference type="SMART" id="SM00387">
    <property type="entry name" value="HATPase_c"/>
    <property type="match status" value="1"/>
</dbReference>
<keyword evidence="7" id="KW-0067">ATP-binding</keyword>
<dbReference type="Proteomes" id="UP000256253">
    <property type="component" value="Unassembled WGS sequence"/>
</dbReference>
<evidence type="ECO:0000256" key="7">
    <source>
        <dbReference type="ARBA" id="ARBA00022840"/>
    </source>
</evidence>
<keyword evidence="3" id="KW-0597">Phosphoprotein</keyword>
<dbReference type="SUPFAM" id="SSF55874">
    <property type="entry name" value="ATPase domain of HSP90 chaperone/DNA topoisomerase II/histidine kinase"/>
    <property type="match status" value="1"/>
</dbReference>
<sequence>MGCMSSGSVQSKTMAACALVGFVGLSAFVVSLTLTWREEDYHVEAAVRWTMAAAGALILAVTSRTGHSVASGLALFVLGTGVLAYPTLLGLAAADVGGRPVAVLASAGHVLPLTMVQLAPVLVSGHVTGRSCRGWAGVVLAVAAVGAVLTGLGLSVEPSGGPLLAVAGLLWFGSFALAPVACWTAVRGTAGHRRRRGIIAGLASLVPVLIIVWCITLGGLGSALALGGDPTIAALFLGFSVATTGCALLSVAALSDDSSPLLRSTVVVGLMRAMVLAVVVLVASGVALATITLLPTREAAVLIAVALTVVLGWSATRVLQWVAGVVDPVAELRLEIERATGLLAGRHRGVAESVVRRLLGDQGAALAFNVEDGRWVDVEGQVLALTPSENVVLAREQDEDVVLLVSGDTRARRDAAAWGDCGLVLAPALMEAREAWQSGRASVAAQVERARLQQDLHDGLQGRLLGLALNLQMSRDYIDDPVARLAISETVSELRGAVQDVRAMAGGRLPQILVDDGLGAAVRAFVQPVRARIGTLDLSPDLAGRRPLASVEACAYFVVGEAINNAIKHSGCDRIDVTIAIHDDSVVVRVSDDGIGGADVRLGSGLRGLTERVHAHGGLLIVSDREENGTLVEAVLPCGR</sequence>
<organism evidence="11 12">
    <name type="scientific">Calidifontibacter indicus</name>
    <dbReference type="NCBI Taxonomy" id="419650"/>
    <lineage>
        <taxon>Bacteria</taxon>
        <taxon>Bacillati</taxon>
        <taxon>Actinomycetota</taxon>
        <taxon>Actinomycetes</taxon>
        <taxon>Micrococcales</taxon>
        <taxon>Dermacoccaceae</taxon>
        <taxon>Calidifontibacter</taxon>
    </lineage>
</organism>
<dbReference type="InterPro" id="IPR036890">
    <property type="entry name" value="HATPase_C_sf"/>
</dbReference>
<evidence type="ECO:0000256" key="1">
    <source>
        <dbReference type="ARBA" id="ARBA00000085"/>
    </source>
</evidence>
<comment type="caution">
    <text evidence="11">The sequence shown here is derived from an EMBL/GenBank/DDBJ whole genome shotgun (WGS) entry which is preliminary data.</text>
</comment>
<gene>
    <name evidence="11" type="ORF">DFJ65_0680</name>
</gene>
<keyword evidence="9" id="KW-1133">Transmembrane helix</keyword>
<keyword evidence="4" id="KW-0808">Transferase</keyword>
<keyword evidence="5" id="KW-0547">Nucleotide-binding</keyword>
<dbReference type="PANTHER" id="PTHR24421:SF10">
    <property type="entry name" value="NITRATE_NITRITE SENSOR PROTEIN NARQ"/>
    <property type="match status" value="1"/>
</dbReference>
<dbReference type="Gene3D" id="1.20.5.1930">
    <property type="match status" value="1"/>
</dbReference>